<dbReference type="EMBL" id="JAUTXU010000093">
    <property type="protein sequence ID" value="KAK3709368.1"/>
    <property type="molecule type" value="Genomic_DNA"/>
</dbReference>
<proteinExistence type="predicted"/>
<reference evidence="1" key="1">
    <citation type="submission" date="2023-07" db="EMBL/GenBank/DDBJ databases">
        <title>Black Yeasts Isolated from many extreme environments.</title>
        <authorList>
            <person name="Coleine C."/>
            <person name="Stajich J.E."/>
            <person name="Selbmann L."/>
        </authorList>
    </citation>
    <scope>NUCLEOTIDE SEQUENCE</scope>
    <source>
        <strain evidence="1">CCFEE 5714</strain>
    </source>
</reference>
<dbReference type="Proteomes" id="UP001281147">
    <property type="component" value="Unassembled WGS sequence"/>
</dbReference>
<gene>
    <name evidence="1" type="ORF">LTR37_010929</name>
</gene>
<sequence>MVKTQNAIAAVAATTFAALAGNALDKKYSIRSDIAQIRSARKQAKHWEHMCRLYGDDDWSFYHVLHWTYGQNDYDEAFLFEDRSWTYAELRAEVGRLAIEFGRMGIRNRTVVGMMINNSPEFYFAWWALFKIGAIPAPVNTAITQEPFRHCLKISAAEYLLCSYELYEPVAASLNLERAGAFEDKSYGGPQLPQLRSISIYDYGTYPQPSSLPYGVTIINHHKLTAVTSDMASWPRERRPKIGPEDTSQYLFTSGTTGLPKAATWPTGLPHMAASPHRWPSMFEKPRRLYACTPLFHGGATLGDTYRAKGHNISTAEVEMAFFDHPQIASANVYAIPMNKYGYDGQAGAAAITMQGGATADGPDQAEIKALRDLERYFTVKAGLASYAVPRFIRVLVDTDEKKAPQRDQLGISDSVGSEYVSLMLKKLKTSLRKEAFSLPSDCRDRMYWIEKEGQGFVQLSSGSREHLLQGTAKL</sequence>
<evidence type="ECO:0000313" key="2">
    <source>
        <dbReference type="Proteomes" id="UP001281147"/>
    </source>
</evidence>
<name>A0ACC3N3V4_9PEZI</name>
<protein>
    <submittedName>
        <fullName evidence="1">Uncharacterized protein</fullName>
    </submittedName>
</protein>
<evidence type="ECO:0000313" key="1">
    <source>
        <dbReference type="EMBL" id="KAK3709368.1"/>
    </source>
</evidence>
<keyword evidence="2" id="KW-1185">Reference proteome</keyword>
<accession>A0ACC3N3V4</accession>
<comment type="caution">
    <text evidence="1">The sequence shown here is derived from an EMBL/GenBank/DDBJ whole genome shotgun (WGS) entry which is preliminary data.</text>
</comment>
<organism evidence="1 2">
    <name type="scientific">Vermiconidia calcicola</name>
    <dbReference type="NCBI Taxonomy" id="1690605"/>
    <lineage>
        <taxon>Eukaryota</taxon>
        <taxon>Fungi</taxon>
        <taxon>Dikarya</taxon>
        <taxon>Ascomycota</taxon>
        <taxon>Pezizomycotina</taxon>
        <taxon>Dothideomycetes</taxon>
        <taxon>Dothideomycetidae</taxon>
        <taxon>Mycosphaerellales</taxon>
        <taxon>Extremaceae</taxon>
        <taxon>Vermiconidia</taxon>
    </lineage>
</organism>